<dbReference type="PANTHER" id="PTHR43656">
    <property type="entry name" value="BINDING OXIDOREDUCTASE, PUTATIVE (AFU_ORTHOLOGUE AFUA_2G08260)-RELATED"/>
    <property type="match status" value="1"/>
</dbReference>
<gene>
    <name evidence="7" type="ORF">SCHPADRAFT_826533</name>
</gene>
<dbReference type="GO" id="GO:0010181">
    <property type="term" value="F:FMN binding"/>
    <property type="evidence" value="ECO:0007669"/>
    <property type="project" value="InterPro"/>
</dbReference>
<reference evidence="7 8" key="1">
    <citation type="submission" date="2015-04" db="EMBL/GenBank/DDBJ databases">
        <title>Complete genome sequence of Schizopora paradoxa KUC8140, a cosmopolitan wood degrader in East Asia.</title>
        <authorList>
            <consortium name="DOE Joint Genome Institute"/>
            <person name="Min B."/>
            <person name="Park H."/>
            <person name="Jang Y."/>
            <person name="Kim J.-J."/>
            <person name="Kim K.H."/>
            <person name="Pangilinan J."/>
            <person name="Lipzen A."/>
            <person name="Riley R."/>
            <person name="Grigoriev I.V."/>
            <person name="Spatafora J.W."/>
            <person name="Choi I.-G."/>
        </authorList>
    </citation>
    <scope>NUCLEOTIDE SEQUENCE [LARGE SCALE GENOMIC DNA]</scope>
    <source>
        <strain evidence="7 8">KUC8140</strain>
    </source>
</reference>
<dbReference type="EMBL" id="KQ085944">
    <property type="protein sequence ID" value="KLO14364.1"/>
    <property type="molecule type" value="Genomic_DNA"/>
</dbReference>
<dbReference type="InParanoid" id="A0A0H2RR45"/>
<evidence type="ECO:0000256" key="1">
    <source>
        <dbReference type="ARBA" id="ARBA00005979"/>
    </source>
</evidence>
<keyword evidence="5" id="KW-1133">Transmembrane helix</keyword>
<dbReference type="InterPro" id="IPR013785">
    <property type="entry name" value="Aldolase_TIM"/>
</dbReference>
<dbReference type="InterPro" id="IPR001155">
    <property type="entry name" value="OxRdtase_FMN_N"/>
</dbReference>
<evidence type="ECO:0000256" key="3">
    <source>
        <dbReference type="ARBA" id="ARBA00022643"/>
    </source>
</evidence>
<protein>
    <submittedName>
        <fullName evidence="7">FMN-linked oxidoreductase</fullName>
    </submittedName>
</protein>
<comment type="similarity">
    <text evidence="1">Belongs to the NADH:flavin oxidoreductase/NADH oxidase family.</text>
</comment>
<dbReference type="Pfam" id="PF00724">
    <property type="entry name" value="Oxidored_FMN"/>
    <property type="match status" value="1"/>
</dbReference>
<keyword evidence="5" id="KW-0472">Membrane</keyword>
<evidence type="ECO:0000313" key="7">
    <source>
        <dbReference type="EMBL" id="KLO14364.1"/>
    </source>
</evidence>
<dbReference type="InterPro" id="IPR051799">
    <property type="entry name" value="NADH_flavin_oxidoreductase"/>
</dbReference>
<dbReference type="OrthoDB" id="1663137at2759"/>
<evidence type="ECO:0000259" key="6">
    <source>
        <dbReference type="Pfam" id="PF00724"/>
    </source>
</evidence>
<dbReference type="SUPFAM" id="SSF51395">
    <property type="entry name" value="FMN-linked oxidoreductases"/>
    <property type="match status" value="1"/>
</dbReference>
<keyword evidence="8" id="KW-1185">Reference proteome</keyword>
<dbReference type="GO" id="GO:0016491">
    <property type="term" value="F:oxidoreductase activity"/>
    <property type="evidence" value="ECO:0007669"/>
    <property type="project" value="UniProtKB-KW"/>
</dbReference>
<keyword evidence="2" id="KW-0285">Flavoprotein</keyword>
<dbReference type="STRING" id="27342.A0A0H2RR45"/>
<keyword evidence="5" id="KW-0812">Transmembrane</keyword>
<sequence length="483" mass="53959">MFNHQCETSFSRRKYQPCNVLSSIVLPCGKALQNRFVKAATYEHLASYFGGPPNEEHCRLYRRWSRGNWGMVITGNAQVCSRHLTLGADMVVPEVLSEESTAPWRILASAIKGDNDALDETRPLVIMQLSHAGRQSTNFIGGRMPFVPPLAPSSIRLGSTSKDGWIARLLYRILFQTPRTMTETDIEDVVARFVRGARLASESGFDGVQLHAAHGYLISQFISQKTNVRQDDFRAPLAFLRTVVHQIREVVPSDFALGIKLNAGDYVGGELGNGDAKNHLLEIASWGLVDWIEISGGDYENPDFMAKPDNNARQAFFAKFSRMAMELYSSNEESLSPCPLVMVTGGLRTRAQFMSAIRNGDAHLLGLARHAILQPNLPLLLEKFSDVDDNEDSEEKIELWEDSSPPGPRSPTWWPRLVGAGVGMAWYTIGMRRLAVGKPLPIGRWWVLILLEMYFGEFGLRIITSTLVSLLCIAVYFLNKLII</sequence>
<evidence type="ECO:0000313" key="8">
    <source>
        <dbReference type="Proteomes" id="UP000053477"/>
    </source>
</evidence>
<keyword evidence="4" id="KW-0560">Oxidoreductase</keyword>
<name>A0A0H2RR45_9AGAM</name>
<feature type="transmembrane region" description="Helical" evidence="5">
    <location>
        <begin position="458"/>
        <end position="478"/>
    </location>
</feature>
<feature type="domain" description="NADH:flavin oxidoreductase/NADH oxidase N-terminal" evidence="6">
    <location>
        <begin position="31"/>
        <end position="382"/>
    </location>
</feature>
<proteinExistence type="inferred from homology"/>
<evidence type="ECO:0000256" key="5">
    <source>
        <dbReference type="SAM" id="Phobius"/>
    </source>
</evidence>
<dbReference type="Proteomes" id="UP000053477">
    <property type="component" value="Unassembled WGS sequence"/>
</dbReference>
<accession>A0A0H2RR45</accession>
<dbReference type="AlphaFoldDB" id="A0A0H2RR45"/>
<organism evidence="7 8">
    <name type="scientific">Schizopora paradoxa</name>
    <dbReference type="NCBI Taxonomy" id="27342"/>
    <lineage>
        <taxon>Eukaryota</taxon>
        <taxon>Fungi</taxon>
        <taxon>Dikarya</taxon>
        <taxon>Basidiomycota</taxon>
        <taxon>Agaricomycotina</taxon>
        <taxon>Agaricomycetes</taxon>
        <taxon>Hymenochaetales</taxon>
        <taxon>Schizoporaceae</taxon>
        <taxon>Schizopora</taxon>
    </lineage>
</organism>
<keyword evidence="3" id="KW-0288">FMN</keyword>
<dbReference type="Gene3D" id="3.20.20.70">
    <property type="entry name" value="Aldolase class I"/>
    <property type="match status" value="1"/>
</dbReference>
<dbReference type="PANTHER" id="PTHR43656:SF2">
    <property type="entry name" value="BINDING OXIDOREDUCTASE, PUTATIVE (AFU_ORTHOLOGUE AFUA_2G08260)-RELATED"/>
    <property type="match status" value="1"/>
</dbReference>
<evidence type="ECO:0000256" key="4">
    <source>
        <dbReference type="ARBA" id="ARBA00023002"/>
    </source>
</evidence>
<evidence type="ECO:0000256" key="2">
    <source>
        <dbReference type="ARBA" id="ARBA00022630"/>
    </source>
</evidence>